<evidence type="ECO:0000313" key="2">
    <source>
        <dbReference type="EMBL" id="RSM82567.1"/>
    </source>
</evidence>
<name>A0A428Z649_KIBAR</name>
<protein>
    <recommendedName>
        <fullName evidence="1">Resolvase/invertase-type recombinase catalytic domain-containing protein</fullName>
    </recommendedName>
</protein>
<accession>A0A428Z649</accession>
<organism evidence="2 3">
    <name type="scientific">Kibdelosporangium aridum</name>
    <dbReference type="NCBI Taxonomy" id="2030"/>
    <lineage>
        <taxon>Bacteria</taxon>
        <taxon>Bacillati</taxon>
        <taxon>Actinomycetota</taxon>
        <taxon>Actinomycetes</taxon>
        <taxon>Pseudonocardiales</taxon>
        <taxon>Pseudonocardiaceae</taxon>
        <taxon>Kibdelosporangium</taxon>
    </lineage>
</organism>
<dbReference type="OrthoDB" id="3695289at2"/>
<dbReference type="Gene3D" id="3.40.50.1390">
    <property type="entry name" value="Resolvase, N-terminal catalytic domain"/>
    <property type="match status" value="1"/>
</dbReference>
<comment type="caution">
    <text evidence="2">The sequence shown here is derived from an EMBL/GenBank/DDBJ whole genome shotgun (WGS) entry which is preliminary data.</text>
</comment>
<dbReference type="Proteomes" id="UP000287547">
    <property type="component" value="Unassembled WGS sequence"/>
</dbReference>
<dbReference type="EMBL" id="QHKI01000022">
    <property type="protein sequence ID" value="RSM82567.1"/>
    <property type="molecule type" value="Genomic_DNA"/>
</dbReference>
<dbReference type="SUPFAM" id="SSF53041">
    <property type="entry name" value="Resolvase-like"/>
    <property type="match status" value="1"/>
</dbReference>
<dbReference type="AlphaFoldDB" id="A0A428Z649"/>
<dbReference type="Pfam" id="PF00239">
    <property type="entry name" value="Resolvase"/>
    <property type="match status" value="1"/>
</dbReference>
<dbReference type="InterPro" id="IPR006119">
    <property type="entry name" value="Resolv_N"/>
</dbReference>
<reference evidence="2 3" key="1">
    <citation type="submission" date="2018-05" db="EMBL/GenBank/DDBJ databases">
        <title>Evolution of GPA BGCs.</title>
        <authorList>
            <person name="Waglechner N."/>
            <person name="Wright G.D."/>
        </authorList>
    </citation>
    <scope>NUCLEOTIDE SEQUENCE [LARGE SCALE GENOMIC DNA]</scope>
    <source>
        <strain evidence="2 3">A82846</strain>
    </source>
</reference>
<feature type="domain" description="Resolvase/invertase-type recombinase catalytic" evidence="1">
    <location>
        <begin position="55"/>
        <end position="157"/>
    </location>
</feature>
<dbReference type="GO" id="GO:0000150">
    <property type="term" value="F:DNA strand exchange activity"/>
    <property type="evidence" value="ECO:0007669"/>
    <property type="project" value="InterPro"/>
</dbReference>
<dbReference type="InterPro" id="IPR036162">
    <property type="entry name" value="Resolvase-like_N_sf"/>
</dbReference>
<evidence type="ECO:0000313" key="3">
    <source>
        <dbReference type="Proteomes" id="UP000287547"/>
    </source>
</evidence>
<sequence length="174" mass="18494">MCAVRYRLAVRTPEAGIPTAGGVLAVDCHQENNRPRDDVSRPGGEPSQLPPRVLYGYVRVVRGDTARAAALKAELLTFCHSYGYMLGTVFTDYGVEDTAIARPGFSSLLDVCKLVGSHGVVVPARSHLSTHDETLAVLLRQIRRTGVKLIAADEFAATSHGTTDASATDGGTPC</sequence>
<gene>
    <name evidence="2" type="ORF">DMH04_25585</name>
</gene>
<evidence type="ECO:0000259" key="1">
    <source>
        <dbReference type="Pfam" id="PF00239"/>
    </source>
</evidence>
<dbReference type="GO" id="GO:0003677">
    <property type="term" value="F:DNA binding"/>
    <property type="evidence" value="ECO:0007669"/>
    <property type="project" value="InterPro"/>
</dbReference>
<proteinExistence type="predicted"/>